<accession>A2SNT2</accession>
<evidence type="ECO:0000313" key="4">
    <source>
        <dbReference type="EMBL" id="ABM97255.1"/>
    </source>
</evidence>
<gene>
    <name evidence="3" type="ordered locus">Mpe_B0446</name>
    <name evidence="4" type="ordered locus">Mpe_B0481</name>
</gene>
<keyword evidence="2" id="KW-0472">Membrane</keyword>
<dbReference type="Proteomes" id="UP000000366">
    <property type="component" value="Plasmid RPME01"/>
</dbReference>
<dbReference type="EMBL" id="CP000556">
    <property type="protein sequence ID" value="ABM97221.1"/>
    <property type="molecule type" value="Genomic_DNA"/>
</dbReference>
<keyword evidence="3" id="KW-0614">Plasmid</keyword>
<keyword evidence="2" id="KW-1133">Transmembrane helix</keyword>
<feature type="transmembrane region" description="Helical" evidence="2">
    <location>
        <begin position="236"/>
        <end position="257"/>
    </location>
</feature>
<reference evidence="3 5" key="1">
    <citation type="journal article" date="2007" name="J. Bacteriol.">
        <title>Whole-genome analysis of the methyl tert-butyl ether-degrading beta-proteobacterium Methylibium petroleiphilum PM1.</title>
        <authorList>
            <person name="Kane S.R."/>
            <person name="Chakicherla A.Y."/>
            <person name="Chain P.S.G."/>
            <person name="Schmidt R."/>
            <person name="Shin M.W."/>
            <person name="Legler T.C."/>
            <person name="Scow K.M."/>
            <person name="Larimer F.W."/>
            <person name="Lucas S.M."/>
            <person name="Richardson P.M."/>
            <person name="Hristova K.R."/>
        </authorList>
    </citation>
    <scope>NUCLEOTIDE SEQUENCE [LARGE SCALE GENOMIC DNA]</scope>
    <source>
        <strain evidence="5">ATCC BAA-1232 / LMG 22953 / PM1</strain>
        <plasmid evidence="3">PM1</plasmid>
        <plasmid evidence="3 5">RPME01</plasmid>
    </source>
</reference>
<keyword evidence="2" id="KW-0812">Transmembrane</keyword>
<dbReference type="HOGENOM" id="CLU_100583_0_0_4"/>
<reference evidence="3" key="2">
    <citation type="submission" date="2007-01" db="EMBL/GenBank/DDBJ databases">
        <authorList>
            <person name="Copeland A."/>
            <person name="Lucas S."/>
            <person name="Lapidus A."/>
            <person name="Barry K."/>
            <person name="Detter J.C."/>
            <person name="Glavina del Rio T."/>
            <person name="Hammon N."/>
            <person name="Dalin E."/>
            <person name="Tice H."/>
            <person name="Pitluck S."/>
            <person name="Chain P."/>
            <person name="Malfatti S."/>
            <person name="Shin M."/>
            <person name="Vergez L."/>
            <person name="Schmutz J."/>
            <person name="Larimer F."/>
            <person name="Land M."/>
            <person name="Hauser L."/>
            <person name="Richardson P."/>
        </authorList>
    </citation>
    <scope>NUCLEOTIDE SEQUENCE</scope>
    <source>
        <strain evidence="3">PM1</strain>
        <plasmid evidence="3">RPME01</plasmid>
    </source>
</reference>
<feature type="compositionally biased region" description="Basic and acidic residues" evidence="1">
    <location>
        <begin position="66"/>
        <end position="78"/>
    </location>
</feature>
<dbReference type="Pfam" id="PF09490">
    <property type="entry name" value="CbtA"/>
    <property type="match status" value="1"/>
</dbReference>
<proteinExistence type="predicted"/>
<feature type="transmembrane region" description="Helical" evidence="2">
    <location>
        <begin position="190"/>
        <end position="209"/>
    </location>
</feature>
<feature type="compositionally biased region" description="Basic and acidic residues" evidence="1">
    <location>
        <begin position="50"/>
        <end position="59"/>
    </location>
</feature>
<feature type="transmembrane region" description="Helical" evidence="2">
    <location>
        <begin position="91"/>
        <end position="117"/>
    </location>
</feature>
<feature type="transmembrane region" description="Helical" evidence="2">
    <location>
        <begin position="124"/>
        <end position="144"/>
    </location>
</feature>
<geneLocation type="plasmid" evidence="3 5">
    <name>RPME01</name>
</geneLocation>
<dbReference type="eggNOG" id="COG5446">
    <property type="taxonomic scope" value="Bacteria"/>
</dbReference>
<name>A2SNT2_METPP</name>
<organism evidence="3 5">
    <name type="scientific">Methylibium petroleiphilum (strain ATCC BAA-1232 / LMG 22953 / PM1)</name>
    <dbReference type="NCBI Taxonomy" id="420662"/>
    <lineage>
        <taxon>Bacteria</taxon>
        <taxon>Pseudomonadati</taxon>
        <taxon>Pseudomonadota</taxon>
        <taxon>Betaproteobacteria</taxon>
        <taxon>Burkholderiales</taxon>
        <taxon>Sphaerotilaceae</taxon>
        <taxon>Methylibium</taxon>
    </lineage>
</organism>
<evidence type="ECO:0000313" key="5">
    <source>
        <dbReference type="Proteomes" id="UP000000366"/>
    </source>
</evidence>
<dbReference type="AlphaFoldDB" id="A2SNT2"/>
<dbReference type="KEGG" id="mpt:Mpe_B0446"/>
<evidence type="ECO:0000256" key="2">
    <source>
        <dbReference type="SAM" id="Phobius"/>
    </source>
</evidence>
<dbReference type="KEGG" id="mpt:Mpe_B0481"/>
<protein>
    <submittedName>
        <fullName evidence="3">Uncharacterized protein</fullName>
    </submittedName>
</protein>
<evidence type="ECO:0000313" key="3">
    <source>
        <dbReference type="EMBL" id="ABM97221.1"/>
    </source>
</evidence>
<dbReference type="RefSeq" id="WP_011831809.1">
    <property type="nucleotide sequence ID" value="NC_008826.1"/>
</dbReference>
<dbReference type="InterPro" id="IPR012666">
    <property type="entry name" value="CbtA_put"/>
</dbReference>
<keyword evidence="5" id="KW-1185">Reference proteome</keyword>
<dbReference type="EMBL" id="CP000556">
    <property type="protein sequence ID" value="ABM97255.1"/>
    <property type="molecule type" value="Genomic_DNA"/>
</dbReference>
<feature type="region of interest" description="Disordered" evidence="1">
    <location>
        <begin position="44"/>
        <end position="78"/>
    </location>
</feature>
<feature type="transmembrane region" description="Helical" evidence="2">
    <location>
        <begin position="164"/>
        <end position="183"/>
    </location>
</feature>
<evidence type="ECO:0000256" key="1">
    <source>
        <dbReference type="SAM" id="MobiDB-lite"/>
    </source>
</evidence>
<sequence>MLFRRLVWCALAAALLVGSLQFAMQRWQALPIILAAERFEDQKAAAPAPAHEHTHEPVHEGAAAGGHEHAAAEHHHDEAAWSPADGAERGFWTWVANVLHSFSMAMLLFAVMGAWVWRRGGSGGMARLALAVAAAGWLSLHLWPSLGLPAEVPGMDAADLRARQAWWLLAAAGAAGACGMLAFSTARWRWIAAAVLLALPFVVRAPQVADPLAGFSGEAHARLAQLGRDFVWATTWVSLSFWASLGVIGGALFARWLQPVLAEMRTNAASAAPAIGASR</sequence>